<sequence length="146" mass="16865">MVRHATLLLFVWVLPLVKPKSITTEPEFVRHSEASTGLYAHLHSTKQSLPTSRQLETYHDTRTHLRHRYLTKCQPTPSVSPASPSRHSTEQAEKIDKCERAQNVQRPVQSQPSLIVRQKVNRTDQIAQTGHRPTIEHDPVEMPRRR</sequence>
<dbReference type="EMBL" id="AP011948">
    <property type="protein sequence ID" value="BAM40841.1"/>
    <property type="molecule type" value="Genomic_DNA"/>
</dbReference>
<dbReference type="KEGG" id="tot:TOT_030000103"/>
<dbReference type="RefSeq" id="XP_009691142.1">
    <property type="nucleotide sequence ID" value="XM_009692847.1"/>
</dbReference>
<feature type="chain" id="PRO_5003778133" description="Secreted protein" evidence="2">
    <location>
        <begin position="20"/>
        <end position="146"/>
    </location>
</feature>
<feature type="compositionally biased region" description="Basic and acidic residues" evidence="1">
    <location>
        <begin position="133"/>
        <end position="146"/>
    </location>
</feature>
<feature type="compositionally biased region" description="Polar residues" evidence="1">
    <location>
        <begin position="102"/>
        <end position="113"/>
    </location>
</feature>
<protein>
    <recommendedName>
        <fullName evidence="5">Secreted protein</fullName>
    </recommendedName>
</protein>
<evidence type="ECO:0000256" key="2">
    <source>
        <dbReference type="SAM" id="SignalP"/>
    </source>
</evidence>
<name>J4C3Q3_THEOR</name>
<evidence type="ECO:0000313" key="4">
    <source>
        <dbReference type="Proteomes" id="UP000003786"/>
    </source>
</evidence>
<keyword evidence="4" id="KW-1185">Reference proteome</keyword>
<evidence type="ECO:0000256" key="1">
    <source>
        <dbReference type="SAM" id="MobiDB-lite"/>
    </source>
</evidence>
<dbReference type="AlphaFoldDB" id="J4C3Q3"/>
<feature type="region of interest" description="Disordered" evidence="1">
    <location>
        <begin position="73"/>
        <end position="146"/>
    </location>
</feature>
<dbReference type="Proteomes" id="UP000003786">
    <property type="component" value="Chromosome 3"/>
</dbReference>
<evidence type="ECO:0000313" key="3">
    <source>
        <dbReference type="EMBL" id="BAM40841.1"/>
    </source>
</evidence>
<accession>J4C3Q3</accession>
<proteinExistence type="predicted"/>
<feature type="compositionally biased region" description="Basic and acidic residues" evidence="1">
    <location>
        <begin position="87"/>
        <end position="100"/>
    </location>
</feature>
<gene>
    <name evidence="3" type="ORF">TOT_030000103</name>
</gene>
<keyword evidence="2" id="KW-0732">Signal</keyword>
<evidence type="ECO:0008006" key="5">
    <source>
        <dbReference type="Google" id="ProtNLM"/>
    </source>
</evidence>
<organism evidence="3 4">
    <name type="scientific">Theileria orientalis strain Shintoku</name>
    <dbReference type="NCBI Taxonomy" id="869250"/>
    <lineage>
        <taxon>Eukaryota</taxon>
        <taxon>Sar</taxon>
        <taxon>Alveolata</taxon>
        <taxon>Apicomplexa</taxon>
        <taxon>Aconoidasida</taxon>
        <taxon>Piroplasmida</taxon>
        <taxon>Theileriidae</taxon>
        <taxon>Theileria</taxon>
    </lineage>
</organism>
<feature type="signal peptide" evidence="2">
    <location>
        <begin position="1"/>
        <end position="19"/>
    </location>
</feature>
<feature type="compositionally biased region" description="Polar residues" evidence="1">
    <location>
        <begin position="73"/>
        <end position="86"/>
    </location>
</feature>
<reference evidence="3 4" key="1">
    <citation type="journal article" date="2012" name="MBio">
        <title>Comparative genome analysis of three eukaryotic parasites with differing abilities to transform leukocytes reveals key mediators of Theileria-induced leukocyte transformation.</title>
        <authorList>
            <person name="Hayashida K."/>
            <person name="Hara Y."/>
            <person name="Abe T."/>
            <person name="Yamasaki C."/>
            <person name="Toyoda A."/>
            <person name="Kosuge T."/>
            <person name="Suzuki Y."/>
            <person name="Sato Y."/>
            <person name="Kawashima S."/>
            <person name="Katayama T."/>
            <person name="Wakaguri H."/>
            <person name="Inoue N."/>
            <person name="Homma K."/>
            <person name="Tada-Umezaki M."/>
            <person name="Yagi Y."/>
            <person name="Fujii Y."/>
            <person name="Habara T."/>
            <person name="Kanehisa M."/>
            <person name="Watanabe H."/>
            <person name="Ito K."/>
            <person name="Gojobori T."/>
            <person name="Sugawara H."/>
            <person name="Imanishi T."/>
            <person name="Weir W."/>
            <person name="Gardner M."/>
            <person name="Pain A."/>
            <person name="Shiels B."/>
            <person name="Hattori M."/>
            <person name="Nene V."/>
            <person name="Sugimoto C."/>
        </authorList>
    </citation>
    <scope>NUCLEOTIDE SEQUENCE [LARGE SCALE GENOMIC DNA]</scope>
    <source>
        <strain evidence="3 4">Shintoku</strain>
    </source>
</reference>
<dbReference type="VEuPathDB" id="PiroplasmaDB:TOT_030000103"/>
<dbReference type="GeneID" id="20715302"/>